<reference evidence="1" key="1">
    <citation type="submission" date="2020-01" db="EMBL/GenBank/DDBJ databases">
        <authorList>
            <person name="Meier V. D."/>
            <person name="Meier V D."/>
        </authorList>
    </citation>
    <scope>NUCLEOTIDE SEQUENCE</scope>
    <source>
        <strain evidence="1">HLG_WM_MAG_10</strain>
    </source>
</reference>
<dbReference type="AlphaFoldDB" id="A0A6S6UI61"/>
<sequence length="105" mass="12164">MNSLCHEEQHDEAETLFDWLLLSFHENLGHDHLECYSKYEQPDMVSAFQLGGLEPLIVFVCPKVVPIQELSFVYSSDFSFLIKEKLPASYYYQANTALRAPPQYT</sequence>
<dbReference type="EMBL" id="CACVAQ010000462">
    <property type="protein sequence ID" value="CAA6829097.1"/>
    <property type="molecule type" value="Genomic_DNA"/>
</dbReference>
<proteinExistence type="predicted"/>
<gene>
    <name evidence="1" type="ORF">HELGO_WM23651</name>
</gene>
<name>A0A6S6UI61_9BACT</name>
<evidence type="ECO:0000313" key="1">
    <source>
        <dbReference type="EMBL" id="CAA6829097.1"/>
    </source>
</evidence>
<accession>A0A6S6UI61</accession>
<organism evidence="1">
    <name type="scientific">uncultured Aureispira sp</name>
    <dbReference type="NCBI Taxonomy" id="1331704"/>
    <lineage>
        <taxon>Bacteria</taxon>
        <taxon>Pseudomonadati</taxon>
        <taxon>Bacteroidota</taxon>
        <taxon>Saprospiria</taxon>
        <taxon>Saprospirales</taxon>
        <taxon>Saprospiraceae</taxon>
        <taxon>Aureispira</taxon>
        <taxon>environmental samples</taxon>
    </lineage>
</organism>
<protein>
    <submittedName>
        <fullName evidence="1">Uncharacterized protein</fullName>
    </submittedName>
</protein>